<dbReference type="InterPro" id="IPR008920">
    <property type="entry name" value="TF_FadR/GntR_C"/>
</dbReference>
<sequence>MGVYENIKHAIITEVYPPGFRLTEEALTKDWNVSRTPIREALKKLEFDGLITPLKRGFIVRTFSKEDLQQVYDLRALLESYAAAQAAMNRTEEDILFIQDAIRAYEIAMEIKEKDMDQNQAIVEANSRFHRGVINASCNNHVRDLIDKVVVLPLMFRSFYHFDQTDIDQSFQMHKTIARAIEENDPYRAKSAMEEHILRGRDFVLQHYESDATTVSQTID</sequence>
<feature type="domain" description="HTH gntR-type" evidence="4">
    <location>
        <begin position="1"/>
        <end position="63"/>
    </location>
</feature>
<dbReference type="CDD" id="cd07377">
    <property type="entry name" value="WHTH_GntR"/>
    <property type="match status" value="1"/>
</dbReference>
<evidence type="ECO:0000256" key="1">
    <source>
        <dbReference type="ARBA" id="ARBA00023015"/>
    </source>
</evidence>
<keyword evidence="6" id="KW-1185">Reference proteome</keyword>
<name>A0A1G8H2R2_9BACI</name>
<evidence type="ECO:0000313" key="6">
    <source>
        <dbReference type="Proteomes" id="UP000199017"/>
    </source>
</evidence>
<reference evidence="5 6" key="1">
    <citation type="submission" date="2016-10" db="EMBL/GenBank/DDBJ databases">
        <authorList>
            <person name="de Groot N.N."/>
        </authorList>
    </citation>
    <scope>NUCLEOTIDE SEQUENCE [LARGE SCALE GENOMIC DNA]</scope>
    <source>
        <strain evidence="6">P4B,CCM 7963,CECT 7998,DSM 25260,IBRC-M 10614,KCTC 13821</strain>
    </source>
</reference>
<dbReference type="Pfam" id="PF07729">
    <property type="entry name" value="FCD"/>
    <property type="match status" value="1"/>
</dbReference>
<dbReference type="Pfam" id="PF00392">
    <property type="entry name" value="GntR"/>
    <property type="match status" value="1"/>
</dbReference>
<dbReference type="SMART" id="SM00895">
    <property type="entry name" value="FCD"/>
    <property type="match status" value="1"/>
</dbReference>
<dbReference type="InterPro" id="IPR036388">
    <property type="entry name" value="WH-like_DNA-bd_sf"/>
</dbReference>
<evidence type="ECO:0000256" key="2">
    <source>
        <dbReference type="ARBA" id="ARBA00023125"/>
    </source>
</evidence>
<dbReference type="OrthoDB" id="114741at2"/>
<dbReference type="Gene3D" id="1.20.120.530">
    <property type="entry name" value="GntR ligand-binding domain-like"/>
    <property type="match status" value="1"/>
</dbReference>
<dbReference type="RefSeq" id="WP_091583463.1">
    <property type="nucleotide sequence ID" value="NZ_FNDU01000004.1"/>
</dbReference>
<dbReference type="PROSITE" id="PS50949">
    <property type="entry name" value="HTH_GNTR"/>
    <property type="match status" value="1"/>
</dbReference>
<evidence type="ECO:0000313" key="5">
    <source>
        <dbReference type="EMBL" id="SDI00849.1"/>
    </source>
</evidence>
<dbReference type="PRINTS" id="PR00035">
    <property type="entry name" value="HTHGNTR"/>
</dbReference>
<keyword evidence="2" id="KW-0238">DNA-binding</keyword>
<dbReference type="AlphaFoldDB" id="A0A1G8H2R2"/>
<dbReference type="STRING" id="930129.SAMN05216352_10479"/>
<dbReference type="InterPro" id="IPR036390">
    <property type="entry name" value="WH_DNA-bd_sf"/>
</dbReference>
<dbReference type="SMART" id="SM00345">
    <property type="entry name" value="HTH_GNTR"/>
    <property type="match status" value="1"/>
</dbReference>
<evidence type="ECO:0000259" key="4">
    <source>
        <dbReference type="PROSITE" id="PS50949"/>
    </source>
</evidence>
<organism evidence="5 6">
    <name type="scientific">Alteribacillus bidgolensis</name>
    <dbReference type="NCBI Taxonomy" id="930129"/>
    <lineage>
        <taxon>Bacteria</taxon>
        <taxon>Bacillati</taxon>
        <taxon>Bacillota</taxon>
        <taxon>Bacilli</taxon>
        <taxon>Bacillales</taxon>
        <taxon>Bacillaceae</taxon>
        <taxon>Alteribacillus</taxon>
    </lineage>
</organism>
<dbReference type="InterPro" id="IPR011711">
    <property type="entry name" value="GntR_C"/>
</dbReference>
<gene>
    <name evidence="5" type="ORF">SAMN05216352_10479</name>
</gene>
<dbReference type="InterPro" id="IPR000524">
    <property type="entry name" value="Tscrpt_reg_HTH_GntR"/>
</dbReference>
<dbReference type="EMBL" id="FNDU01000004">
    <property type="protein sequence ID" value="SDI00849.1"/>
    <property type="molecule type" value="Genomic_DNA"/>
</dbReference>
<dbReference type="PANTHER" id="PTHR43537">
    <property type="entry name" value="TRANSCRIPTIONAL REGULATOR, GNTR FAMILY"/>
    <property type="match status" value="1"/>
</dbReference>
<keyword evidence="3" id="KW-0804">Transcription</keyword>
<dbReference type="GO" id="GO:0003677">
    <property type="term" value="F:DNA binding"/>
    <property type="evidence" value="ECO:0007669"/>
    <property type="project" value="UniProtKB-KW"/>
</dbReference>
<dbReference type="Proteomes" id="UP000199017">
    <property type="component" value="Unassembled WGS sequence"/>
</dbReference>
<proteinExistence type="predicted"/>
<accession>A0A1G8H2R2</accession>
<dbReference type="Gene3D" id="1.10.10.10">
    <property type="entry name" value="Winged helix-like DNA-binding domain superfamily/Winged helix DNA-binding domain"/>
    <property type="match status" value="1"/>
</dbReference>
<dbReference type="PANTHER" id="PTHR43537:SF24">
    <property type="entry name" value="GLUCONATE OPERON TRANSCRIPTIONAL REPRESSOR"/>
    <property type="match status" value="1"/>
</dbReference>
<evidence type="ECO:0000256" key="3">
    <source>
        <dbReference type="ARBA" id="ARBA00023163"/>
    </source>
</evidence>
<keyword evidence="1" id="KW-0805">Transcription regulation</keyword>
<dbReference type="SUPFAM" id="SSF46785">
    <property type="entry name" value="Winged helix' DNA-binding domain"/>
    <property type="match status" value="1"/>
</dbReference>
<dbReference type="SUPFAM" id="SSF48008">
    <property type="entry name" value="GntR ligand-binding domain-like"/>
    <property type="match status" value="1"/>
</dbReference>
<dbReference type="GO" id="GO:0003700">
    <property type="term" value="F:DNA-binding transcription factor activity"/>
    <property type="evidence" value="ECO:0007669"/>
    <property type="project" value="InterPro"/>
</dbReference>
<protein>
    <submittedName>
        <fullName evidence="5">Transcriptional regulator, GntR family</fullName>
    </submittedName>
</protein>